<evidence type="ECO:0000313" key="3">
    <source>
        <dbReference type="Proteomes" id="UP000028868"/>
    </source>
</evidence>
<reference evidence="2 3" key="2">
    <citation type="submission" date="2014-05" db="EMBL/GenBank/DDBJ databases">
        <title>Draft genome sequence of Halobacillus karajensis HK-03.</title>
        <authorList>
            <person name="Khelaifia S."/>
            <person name="Croce O."/>
            <person name="Lagier J.C."/>
            <person name="Raoult D."/>
        </authorList>
    </citation>
    <scope>NUCLEOTIDE SEQUENCE [LARGE SCALE GENOMIC DNA]</scope>
    <source>
        <strain evidence="2 3">HD-03</strain>
    </source>
</reference>
<keyword evidence="3" id="KW-1185">Reference proteome</keyword>
<comment type="caution">
    <text evidence="2">The sequence shown here is derived from an EMBL/GenBank/DDBJ whole genome shotgun (WGS) entry which is preliminary data.</text>
</comment>
<name>A0A024P7Y4_9BACI</name>
<dbReference type="AlphaFoldDB" id="A0A024P7Y4"/>
<dbReference type="RefSeq" id="WP_035510376.1">
    <property type="nucleotide sequence ID" value="NZ_CCDH010000002.1"/>
</dbReference>
<reference evidence="3" key="1">
    <citation type="submission" date="2014-03" db="EMBL/GenBank/DDBJ databases">
        <authorList>
            <person name="Urmite Genomes U."/>
        </authorList>
    </citation>
    <scope>NUCLEOTIDE SEQUENCE [LARGE SCALE GENOMIC DNA]</scope>
    <source>
        <strain evidence="3">HD-03</strain>
    </source>
</reference>
<accession>A0A024P7Y4</accession>
<proteinExistence type="predicted"/>
<dbReference type="SUPFAM" id="SSF55729">
    <property type="entry name" value="Acyl-CoA N-acyltransferases (Nat)"/>
    <property type="match status" value="1"/>
</dbReference>
<dbReference type="InterPro" id="IPR016181">
    <property type="entry name" value="Acyl_CoA_acyltransferase"/>
</dbReference>
<feature type="domain" description="N-acetyltransferase" evidence="1">
    <location>
        <begin position="2"/>
        <end position="170"/>
    </location>
</feature>
<evidence type="ECO:0000259" key="1">
    <source>
        <dbReference type="PROSITE" id="PS51186"/>
    </source>
</evidence>
<dbReference type="EMBL" id="CCDI010000004">
    <property type="protein sequence ID" value="CDQ25055.1"/>
    <property type="molecule type" value="Genomic_DNA"/>
</dbReference>
<dbReference type="GO" id="GO:0016747">
    <property type="term" value="F:acyltransferase activity, transferring groups other than amino-acyl groups"/>
    <property type="evidence" value="ECO:0007669"/>
    <property type="project" value="InterPro"/>
</dbReference>
<protein>
    <submittedName>
        <fullName evidence="2">Ribosomal-protein-alanine acetyltransferase</fullName>
    </submittedName>
</protein>
<organism evidence="2 3">
    <name type="scientific">Halobacillus karajensis</name>
    <dbReference type="NCBI Taxonomy" id="195088"/>
    <lineage>
        <taxon>Bacteria</taxon>
        <taxon>Bacillati</taxon>
        <taxon>Bacillota</taxon>
        <taxon>Bacilli</taxon>
        <taxon>Bacillales</taxon>
        <taxon>Bacillaceae</taxon>
        <taxon>Halobacillus</taxon>
    </lineage>
</organism>
<dbReference type="Pfam" id="PF00583">
    <property type="entry name" value="Acetyltransf_1"/>
    <property type="match status" value="1"/>
</dbReference>
<gene>
    <name evidence="2" type="ORF">BN983_03360</name>
</gene>
<dbReference type="Gene3D" id="3.40.630.30">
    <property type="match status" value="1"/>
</dbReference>
<dbReference type="PROSITE" id="PS51186">
    <property type="entry name" value="GNAT"/>
    <property type="match status" value="1"/>
</dbReference>
<dbReference type="Proteomes" id="UP000028868">
    <property type="component" value="Unassembled WGS sequence"/>
</dbReference>
<sequence>MIRILPAGPNHVDGIVRVCTEGNRATYAGIYPEHYIEEIIEQFYTPARILDEVIPSGREWGGYMVAIEGDEVIGACGGGMVDKTETELYVLYLDPSRRKEGIGTMLLDTFTKQQIDLYGATKQWVSVQEGNDKGVPFYEARGFIFSHKEPGYGSEEAKKYTSLRYWRDLVQK</sequence>
<dbReference type="CDD" id="cd04301">
    <property type="entry name" value="NAT_SF"/>
    <property type="match status" value="1"/>
</dbReference>
<dbReference type="InterPro" id="IPR000182">
    <property type="entry name" value="GNAT_dom"/>
</dbReference>
<evidence type="ECO:0000313" key="2">
    <source>
        <dbReference type="EMBL" id="CDQ25055.1"/>
    </source>
</evidence>